<protein>
    <submittedName>
        <fullName evidence="5">Fumarylacetoacetate hydrolase family protein</fullName>
    </submittedName>
    <submittedName>
        <fullName evidence="6">Hydratase</fullName>
    </submittedName>
</protein>
<evidence type="ECO:0000256" key="1">
    <source>
        <dbReference type="ARBA" id="ARBA00010715"/>
    </source>
</evidence>
<dbReference type="OrthoDB" id="9792137at2"/>
<evidence type="ECO:0000313" key="7">
    <source>
        <dbReference type="Proteomes" id="UP000196082"/>
    </source>
</evidence>
<dbReference type="GO" id="GO:0016787">
    <property type="term" value="F:hydrolase activity"/>
    <property type="evidence" value="ECO:0007669"/>
    <property type="project" value="UniProtKB-KW"/>
</dbReference>
<dbReference type="SUPFAM" id="SSF56529">
    <property type="entry name" value="FAH"/>
    <property type="match status" value="1"/>
</dbReference>
<comment type="caution">
    <text evidence="6">The sequence shown here is derived from an EMBL/GenBank/DDBJ whole genome shotgun (WGS) entry which is preliminary data.</text>
</comment>
<evidence type="ECO:0000256" key="3">
    <source>
        <dbReference type="ARBA" id="ARBA00023239"/>
    </source>
</evidence>
<gene>
    <name evidence="6" type="ORF">B8W72_11610</name>
    <name evidence="5" type="ORF">P3W50_08920</name>
</gene>
<dbReference type="InterPro" id="IPR011234">
    <property type="entry name" value="Fumarylacetoacetase-like_C"/>
</dbReference>
<keyword evidence="3" id="KW-0456">Lyase</keyword>
<dbReference type="Proteomes" id="UP001217741">
    <property type="component" value="Unassembled WGS sequence"/>
</dbReference>
<dbReference type="Proteomes" id="UP000196082">
    <property type="component" value="Unassembled WGS sequence"/>
</dbReference>
<feature type="domain" description="Fumarylacetoacetase-like C-terminal" evidence="4">
    <location>
        <begin position="73"/>
        <end position="223"/>
    </location>
</feature>
<organism evidence="6 7">
    <name type="scientific">Pseudomonas putida</name>
    <name type="common">Arthrobacter siderocapsulatus</name>
    <dbReference type="NCBI Taxonomy" id="303"/>
    <lineage>
        <taxon>Bacteria</taxon>
        <taxon>Pseudomonadati</taxon>
        <taxon>Pseudomonadota</taxon>
        <taxon>Gammaproteobacteria</taxon>
        <taxon>Pseudomonadales</taxon>
        <taxon>Pseudomonadaceae</taxon>
        <taxon>Pseudomonas</taxon>
    </lineage>
</organism>
<dbReference type="GO" id="GO:0008684">
    <property type="term" value="F:2-oxopent-4-enoate hydratase activity"/>
    <property type="evidence" value="ECO:0007669"/>
    <property type="project" value="TreeGrafter"/>
</dbReference>
<dbReference type="GO" id="GO:0005737">
    <property type="term" value="C:cytoplasm"/>
    <property type="evidence" value="ECO:0007669"/>
    <property type="project" value="TreeGrafter"/>
</dbReference>
<dbReference type="EMBL" id="NFSB01000072">
    <property type="protein sequence ID" value="OUM33710.1"/>
    <property type="molecule type" value="Genomic_DNA"/>
</dbReference>
<dbReference type="InterPro" id="IPR036663">
    <property type="entry name" value="Fumarylacetoacetase_C_sf"/>
</dbReference>
<dbReference type="Gene3D" id="3.90.850.10">
    <property type="entry name" value="Fumarylacetoacetase-like, C-terminal domain"/>
    <property type="match status" value="1"/>
</dbReference>
<evidence type="ECO:0000256" key="2">
    <source>
        <dbReference type="ARBA" id="ARBA00022797"/>
    </source>
</evidence>
<evidence type="ECO:0000313" key="5">
    <source>
        <dbReference type="EMBL" id="MDF3870593.1"/>
    </source>
</evidence>
<keyword evidence="2" id="KW-0058">Aromatic hydrocarbons catabolism</keyword>
<reference evidence="6 7" key="1">
    <citation type="submission" date="2017-05" db="EMBL/GenBank/DDBJ databases">
        <title>Whole genome sequence of Pseudomonas putida isolate 1312 commercialized as a biostimulant.</title>
        <authorList>
            <person name="Crovadore J."/>
            <person name="Blanc P."/>
            <person name="Chablais R."/>
            <person name="Cochard B."/>
            <person name="Grizard D."/>
            <person name="Lefort F."/>
        </authorList>
    </citation>
    <scope>NUCLEOTIDE SEQUENCE [LARGE SCALE GENOMIC DNA]</scope>
    <source>
        <strain evidence="6 7">1312</strain>
    </source>
</reference>
<dbReference type="PANTHER" id="PTHR30143">
    <property type="entry name" value="ACID HYDRATASE"/>
    <property type="match status" value="1"/>
</dbReference>
<reference evidence="5" key="2">
    <citation type="submission" date="2023-03" db="EMBL/GenBank/DDBJ databases">
        <title>Draft assemblies of triclosan tolerant bacteria isolated from returned activated sludge.</title>
        <authorList>
            <person name="Van Hamelsveld S."/>
        </authorList>
    </citation>
    <scope>NUCLEOTIDE SEQUENCE</scope>
    <source>
        <strain evidence="5">GW210012_S60</strain>
    </source>
</reference>
<evidence type="ECO:0000259" key="4">
    <source>
        <dbReference type="Pfam" id="PF01557"/>
    </source>
</evidence>
<dbReference type="AlphaFoldDB" id="A0A1Y3LC13"/>
<sequence>MNGATQVAAALVRAWRQRRNVPYDGLGLLTEADAYQVQELVAAELGWFGDSSETAWKLGGSPGRLVSTARVPSHSIHLSGWAVPEGYCSRFGIEGELIVRLGRDVDGDSDHAAAYEAIDAWHVGIELCDTRFQQGEQAHPLLRLADQQLNRALVLGEATQPPANWSQQAVEVWVDGRLQIVDVGSHPFTDPLASLPWLARHAASQNRPLRAGDLIATGSWTGLFWAPPVANVKIKFPELGEVLLSTGPA</sequence>
<evidence type="ECO:0000313" key="6">
    <source>
        <dbReference type="EMBL" id="OUM33710.1"/>
    </source>
</evidence>
<proteinExistence type="inferred from homology"/>
<dbReference type="EMBL" id="JARJLO010000125">
    <property type="protein sequence ID" value="MDF3870593.1"/>
    <property type="molecule type" value="Genomic_DNA"/>
</dbReference>
<dbReference type="InterPro" id="IPR050772">
    <property type="entry name" value="Hydratase-Decarb/MhpD_sf"/>
</dbReference>
<accession>A0A1Y3LC13</accession>
<name>A0A1Y3LC13_PSEPU</name>
<dbReference type="Pfam" id="PF01557">
    <property type="entry name" value="FAA_hydrolase"/>
    <property type="match status" value="1"/>
</dbReference>
<dbReference type="PANTHER" id="PTHR30143:SF0">
    <property type="entry name" value="2-KETO-4-PENTENOATE HYDRATASE"/>
    <property type="match status" value="1"/>
</dbReference>
<keyword evidence="5" id="KW-0378">Hydrolase</keyword>
<dbReference type="RefSeq" id="WP_071535535.1">
    <property type="nucleotide sequence ID" value="NZ_JARJLN010000163.1"/>
</dbReference>
<comment type="similarity">
    <text evidence="1">Belongs to the hydratase/decarboxylase family.</text>
</comment>